<dbReference type="CDD" id="cd07067">
    <property type="entry name" value="HP_PGM_like"/>
    <property type="match status" value="1"/>
</dbReference>
<dbReference type="Proteomes" id="UP001206788">
    <property type="component" value="Unassembled WGS sequence"/>
</dbReference>
<dbReference type="InterPro" id="IPR013078">
    <property type="entry name" value="His_Pase_superF_clade-1"/>
</dbReference>
<gene>
    <name evidence="1" type="primary">sixA</name>
    <name evidence="1" type="ORF">NY014_05800</name>
</gene>
<name>A0ABT2G3T8_9BACT</name>
<dbReference type="RefSeq" id="WP_259413610.1">
    <property type="nucleotide sequence ID" value="NZ_JANWGH010000001.1"/>
</dbReference>
<dbReference type="SUPFAM" id="SSF53254">
    <property type="entry name" value="Phosphoglycerate mutase-like"/>
    <property type="match status" value="1"/>
</dbReference>
<reference evidence="1 2" key="1">
    <citation type="submission" date="2022-08" db="EMBL/GenBank/DDBJ databases">
        <title>Algoriphagus sp. CAU 1643 isolated from mud.</title>
        <authorList>
            <person name="Kim W."/>
        </authorList>
    </citation>
    <scope>NUCLEOTIDE SEQUENCE [LARGE SCALE GENOMIC DNA]</scope>
    <source>
        <strain evidence="1 2">CAU 1643</strain>
    </source>
</reference>
<accession>A0ABT2G3T8</accession>
<sequence length="155" mass="17358">MKRLFLLRHGEASFSADLDFDRTLTPKGKGKVSHVAARLNELAPEIGKVYCSPAQRTKETANIVAERVLIKNQEYVRSIYDGDLQDLMDILENTPQDFNEVLIVGHNPLISLFAANLSDGEYLNMQPGDLIYIEFPLDSWKLITFGSGVLCEVIS</sequence>
<keyword evidence="2" id="KW-1185">Reference proteome</keyword>
<comment type="caution">
    <text evidence="1">The sequence shown here is derived from an EMBL/GenBank/DDBJ whole genome shotgun (WGS) entry which is preliminary data.</text>
</comment>
<dbReference type="Pfam" id="PF00300">
    <property type="entry name" value="His_Phos_1"/>
    <property type="match status" value="1"/>
</dbReference>
<proteinExistence type="predicted"/>
<evidence type="ECO:0000313" key="2">
    <source>
        <dbReference type="Proteomes" id="UP001206788"/>
    </source>
</evidence>
<evidence type="ECO:0000313" key="1">
    <source>
        <dbReference type="EMBL" id="MCS5489932.1"/>
    </source>
</evidence>
<organism evidence="1 2">
    <name type="scientific">Algoriphagus limi</name>
    <dbReference type="NCBI Taxonomy" id="2975273"/>
    <lineage>
        <taxon>Bacteria</taxon>
        <taxon>Pseudomonadati</taxon>
        <taxon>Bacteroidota</taxon>
        <taxon>Cytophagia</taxon>
        <taxon>Cytophagales</taxon>
        <taxon>Cyclobacteriaceae</taxon>
        <taxon>Algoriphagus</taxon>
    </lineage>
</organism>
<dbReference type="PANTHER" id="PTHR48100">
    <property type="entry name" value="BROAD-SPECIFICITY PHOSPHATASE YOR283W-RELATED"/>
    <property type="match status" value="1"/>
</dbReference>
<dbReference type="NCBIfam" id="TIGR00249">
    <property type="entry name" value="sixA"/>
    <property type="match status" value="1"/>
</dbReference>
<dbReference type="Gene3D" id="3.40.50.1240">
    <property type="entry name" value="Phosphoglycerate mutase-like"/>
    <property type="match status" value="1"/>
</dbReference>
<dbReference type="InterPro" id="IPR029033">
    <property type="entry name" value="His_PPase_superfam"/>
</dbReference>
<dbReference type="SMART" id="SM00855">
    <property type="entry name" value="PGAM"/>
    <property type="match status" value="1"/>
</dbReference>
<dbReference type="EMBL" id="JANWGH010000001">
    <property type="protein sequence ID" value="MCS5489932.1"/>
    <property type="molecule type" value="Genomic_DNA"/>
</dbReference>
<dbReference type="InterPro" id="IPR050275">
    <property type="entry name" value="PGM_Phosphatase"/>
</dbReference>
<dbReference type="InterPro" id="IPR004449">
    <property type="entry name" value="SixA"/>
</dbReference>
<protein>
    <submittedName>
        <fullName evidence="1">Phosphohistidine phosphatase SixA</fullName>
    </submittedName>
</protein>